<reference evidence="1" key="1">
    <citation type="submission" date="2023-04" db="EMBL/GenBank/DDBJ databases">
        <title>A chromosome-level genome assembly of the parasitoid wasp Eretmocerus hayati.</title>
        <authorList>
            <person name="Zhong Y."/>
            <person name="Liu S."/>
            <person name="Liu Y."/>
        </authorList>
    </citation>
    <scope>NUCLEOTIDE SEQUENCE</scope>
    <source>
        <strain evidence="1">ZJU_SS_LIU_2023</strain>
    </source>
</reference>
<dbReference type="EMBL" id="CM056743">
    <property type="protein sequence ID" value="KAJ8673892.1"/>
    <property type="molecule type" value="Genomic_DNA"/>
</dbReference>
<gene>
    <name evidence="1" type="ORF">QAD02_005154</name>
</gene>
<proteinExistence type="predicted"/>
<protein>
    <submittedName>
        <fullName evidence="1">Uncharacterized protein</fullName>
    </submittedName>
</protein>
<evidence type="ECO:0000313" key="1">
    <source>
        <dbReference type="EMBL" id="KAJ8673892.1"/>
    </source>
</evidence>
<accession>A0ACC2NS34</accession>
<name>A0ACC2NS34_9HYME</name>
<evidence type="ECO:0000313" key="2">
    <source>
        <dbReference type="Proteomes" id="UP001239111"/>
    </source>
</evidence>
<comment type="caution">
    <text evidence="1">The sequence shown here is derived from an EMBL/GenBank/DDBJ whole genome shotgun (WGS) entry which is preliminary data.</text>
</comment>
<dbReference type="Proteomes" id="UP001239111">
    <property type="component" value="Chromosome 3"/>
</dbReference>
<sequence length="492" mass="56628">MILNSIRRVYFSRSVCQVHHQTLRKCWNVNSIAKARKAYCPEHQLLTPSIETLIGRNYQGIALSLLAFQATTTISVTMVAVAHREELLKAYQCLKLQTAVLRLHLNLAKIRMMKKRLRRWWVRPHITAHQRDTYGGYNRLCRYLKLYDHELFYKNFHMGPQNFDRLHELVEGRLQKQVCVRLPISSEVRLASVLFYLANGGSVNSVCLLFLIGRSTFYKLLAETCAAIKDVLSPLHLRCPSEPAHWLSIAERYITLWDHPYCAGSLDAMHVWIIRPPHGGSLFHNFKGFNSIVLMTLSDADRRVTWYTLGDYGHLSDSSVYAVSALKRKLDNNELGLPAARALPNSDVVVPIVILTDEIFPLGRHTMKPYSRRSLTTRKEKMYNFVHSRNRMPVECQYGNLQKKWEILQQPLGFDLSTTKDVIASIMALHNFLINSNNPNLSTYEPGDLNRVQLDQQLVDGLVRPQEVRERFAAYFALGGPGHLAWAERYIR</sequence>
<organism evidence="1 2">
    <name type="scientific">Eretmocerus hayati</name>
    <dbReference type="NCBI Taxonomy" id="131215"/>
    <lineage>
        <taxon>Eukaryota</taxon>
        <taxon>Metazoa</taxon>
        <taxon>Ecdysozoa</taxon>
        <taxon>Arthropoda</taxon>
        <taxon>Hexapoda</taxon>
        <taxon>Insecta</taxon>
        <taxon>Pterygota</taxon>
        <taxon>Neoptera</taxon>
        <taxon>Endopterygota</taxon>
        <taxon>Hymenoptera</taxon>
        <taxon>Apocrita</taxon>
        <taxon>Proctotrupomorpha</taxon>
        <taxon>Chalcidoidea</taxon>
        <taxon>Aphelinidae</taxon>
        <taxon>Aphelininae</taxon>
        <taxon>Eretmocerus</taxon>
    </lineage>
</organism>
<keyword evidence="2" id="KW-1185">Reference proteome</keyword>